<dbReference type="InParanoid" id="K5VUW1"/>
<dbReference type="KEGG" id="pco:PHACADRAFT_214046"/>
<dbReference type="GeneID" id="18913456"/>
<dbReference type="EMBL" id="JH930479">
    <property type="protein sequence ID" value="EKM50349.1"/>
    <property type="molecule type" value="Genomic_DNA"/>
</dbReference>
<dbReference type="HOGENOM" id="CLU_1865845_0_0_1"/>
<evidence type="ECO:0000313" key="2">
    <source>
        <dbReference type="Proteomes" id="UP000008370"/>
    </source>
</evidence>
<organism evidence="1 2">
    <name type="scientific">Phanerochaete carnosa (strain HHB-10118-sp)</name>
    <name type="common">White-rot fungus</name>
    <name type="synonym">Peniophora carnosa</name>
    <dbReference type="NCBI Taxonomy" id="650164"/>
    <lineage>
        <taxon>Eukaryota</taxon>
        <taxon>Fungi</taxon>
        <taxon>Dikarya</taxon>
        <taxon>Basidiomycota</taxon>
        <taxon>Agaricomycotina</taxon>
        <taxon>Agaricomycetes</taxon>
        <taxon>Polyporales</taxon>
        <taxon>Phanerochaetaceae</taxon>
        <taxon>Phanerochaete</taxon>
    </lineage>
</organism>
<dbReference type="RefSeq" id="XP_007401531.1">
    <property type="nucleotide sequence ID" value="XM_007401469.1"/>
</dbReference>
<protein>
    <submittedName>
        <fullName evidence="1">Uncharacterized protein</fullName>
    </submittedName>
</protein>
<gene>
    <name evidence="1" type="ORF">PHACADRAFT_214046</name>
</gene>
<reference evidence="1 2" key="1">
    <citation type="journal article" date="2012" name="BMC Genomics">
        <title>Comparative genomics of the white-rot fungi, Phanerochaete carnosa and P. chrysosporium, to elucidate the genetic basis of the distinct wood types they colonize.</title>
        <authorList>
            <person name="Suzuki H."/>
            <person name="MacDonald J."/>
            <person name="Syed K."/>
            <person name="Salamov A."/>
            <person name="Hori C."/>
            <person name="Aerts A."/>
            <person name="Henrissat B."/>
            <person name="Wiebenga A."/>
            <person name="vanKuyk P.A."/>
            <person name="Barry K."/>
            <person name="Lindquist E."/>
            <person name="LaButti K."/>
            <person name="Lapidus A."/>
            <person name="Lucas S."/>
            <person name="Coutinho P."/>
            <person name="Gong Y."/>
            <person name="Samejima M."/>
            <person name="Mahadevan R."/>
            <person name="Abou-Zaid M."/>
            <person name="de Vries R.P."/>
            <person name="Igarashi K."/>
            <person name="Yadav J.S."/>
            <person name="Grigoriev I.V."/>
            <person name="Master E.R."/>
        </authorList>
    </citation>
    <scope>NUCLEOTIDE SEQUENCE [LARGE SCALE GENOMIC DNA]</scope>
    <source>
        <strain evidence="1 2">HHB-10118-sp</strain>
    </source>
</reference>
<name>K5VUW1_PHACS</name>
<dbReference type="AlphaFoldDB" id="K5VUW1"/>
<proteinExistence type="predicted"/>
<sequence>MAIVALFVGIGVPSDVHGEDSQLAFPTAGLVTSTDAKDSPFQDLLSVATCASYGTASQAGISEVAYMPARNRESGTRNAATVTTTAGHPWSLAEKLDAGIDRFEGNTVGVGRGSSGQPAVNVNREIVRISAVLIQSS</sequence>
<keyword evidence="2" id="KW-1185">Reference proteome</keyword>
<accession>K5VUW1</accession>
<evidence type="ECO:0000313" key="1">
    <source>
        <dbReference type="EMBL" id="EKM50349.1"/>
    </source>
</evidence>
<dbReference type="Proteomes" id="UP000008370">
    <property type="component" value="Unassembled WGS sequence"/>
</dbReference>